<dbReference type="PANTHER" id="PTHR33463">
    <property type="entry name" value="NB-ARC DOMAIN-CONTAINING PROTEIN-RELATED"/>
    <property type="match status" value="1"/>
</dbReference>
<keyword evidence="1" id="KW-0611">Plant defense</keyword>
<name>A0AAV1S4K8_9ROSI</name>
<keyword evidence="3" id="KW-1185">Reference proteome</keyword>
<dbReference type="Gene3D" id="3.80.10.10">
    <property type="entry name" value="Ribonuclease Inhibitor"/>
    <property type="match status" value="1"/>
</dbReference>
<organism evidence="2 3">
    <name type="scientific">Dovyalis caffra</name>
    <dbReference type="NCBI Taxonomy" id="77055"/>
    <lineage>
        <taxon>Eukaryota</taxon>
        <taxon>Viridiplantae</taxon>
        <taxon>Streptophyta</taxon>
        <taxon>Embryophyta</taxon>
        <taxon>Tracheophyta</taxon>
        <taxon>Spermatophyta</taxon>
        <taxon>Magnoliopsida</taxon>
        <taxon>eudicotyledons</taxon>
        <taxon>Gunneridae</taxon>
        <taxon>Pentapetalae</taxon>
        <taxon>rosids</taxon>
        <taxon>fabids</taxon>
        <taxon>Malpighiales</taxon>
        <taxon>Salicaceae</taxon>
        <taxon>Flacourtieae</taxon>
        <taxon>Dovyalis</taxon>
    </lineage>
</organism>
<protein>
    <submittedName>
        <fullName evidence="2">Uncharacterized protein</fullName>
    </submittedName>
</protein>
<accession>A0AAV1S4K8</accession>
<dbReference type="Proteomes" id="UP001314170">
    <property type="component" value="Unassembled WGS sequence"/>
</dbReference>
<sequence>MHDLLRDLALIITSPRGNNDNKFLVKAGLRDGSYGNEEEWKQMKRVSFINNELGTLPESPDYIESLPSSISRLVNLRGLYPKYCYALEELPSEVGSLKKLEELQMIAIEVGGYSCWGDRKSHLIGATRKLLVLERTKSLELPIFCHADSFPVVYPQPELSHGALILYDCQDSPTTPIPPTIMRVLSRSQEFMVSSRGIKTLSEFGMQNLKGLRKCMVWSCDDIEILANGDESEGGEIFADLENLTLRCLPKLRAILEGT</sequence>
<dbReference type="PANTHER" id="PTHR33463:SF209">
    <property type="entry name" value="DISEASE RESISTANCE PROTEIN RPS2-LIKE"/>
    <property type="match status" value="1"/>
</dbReference>
<dbReference type="EMBL" id="CAWUPB010001168">
    <property type="protein sequence ID" value="CAK7345778.1"/>
    <property type="molecule type" value="Genomic_DNA"/>
</dbReference>
<evidence type="ECO:0000313" key="2">
    <source>
        <dbReference type="EMBL" id="CAK7345778.1"/>
    </source>
</evidence>
<evidence type="ECO:0000256" key="1">
    <source>
        <dbReference type="ARBA" id="ARBA00022821"/>
    </source>
</evidence>
<dbReference type="SUPFAM" id="SSF52058">
    <property type="entry name" value="L domain-like"/>
    <property type="match status" value="1"/>
</dbReference>
<dbReference type="AlphaFoldDB" id="A0AAV1S4K8"/>
<reference evidence="2 3" key="1">
    <citation type="submission" date="2024-01" db="EMBL/GenBank/DDBJ databases">
        <authorList>
            <person name="Waweru B."/>
        </authorList>
    </citation>
    <scope>NUCLEOTIDE SEQUENCE [LARGE SCALE GENOMIC DNA]</scope>
</reference>
<proteinExistence type="predicted"/>
<gene>
    <name evidence="2" type="ORF">DCAF_LOCUS18440</name>
</gene>
<dbReference type="InterPro" id="IPR050905">
    <property type="entry name" value="Plant_NBS-LRR"/>
</dbReference>
<evidence type="ECO:0000313" key="3">
    <source>
        <dbReference type="Proteomes" id="UP001314170"/>
    </source>
</evidence>
<dbReference type="InterPro" id="IPR032675">
    <property type="entry name" value="LRR_dom_sf"/>
</dbReference>
<comment type="caution">
    <text evidence="2">The sequence shown here is derived from an EMBL/GenBank/DDBJ whole genome shotgun (WGS) entry which is preliminary data.</text>
</comment>